<sequence length="171" mass="19138">MIKIKKVAVLIENFFDEKELIYPYYRLKEAGYEVHLVGSEKDKAYISKSGFTEKSTHSSKEVNAKDYDAVVIPGGYSPDHMRRNKDTLNFVREMDKLGKPIAAICHGPWMMASCCNLKGKKLTGFFSIKDDIVNAGAEYVDAEVVVDGNLITSRNPNDLPAFLKAIIEKIG</sequence>
<comment type="similarity">
    <text evidence="1">Belongs to the peptidase C56 family.</text>
</comment>
<evidence type="ECO:0000259" key="2">
    <source>
        <dbReference type="Pfam" id="PF01965"/>
    </source>
</evidence>
<dbReference type="InterPro" id="IPR006286">
    <property type="entry name" value="C56_PfpI-like"/>
</dbReference>
<dbReference type="Pfam" id="PF01965">
    <property type="entry name" value="DJ-1_PfpI"/>
    <property type="match status" value="1"/>
</dbReference>
<dbReference type="SUPFAM" id="SSF52317">
    <property type="entry name" value="Class I glutamine amidotransferase-like"/>
    <property type="match status" value="1"/>
</dbReference>
<dbReference type="EMBL" id="DF977001">
    <property type="protein sequence ID" value="GAQ25154.1"/>
    <property type="molecule type" value="Genomic_DNA"/>
</dbReference>
<gene>
    <name evidence="3" type="ORF">TSYNT_7172</name>
</gene>
<accession>A0A0U9HEA4</accession>
<dbReference type="AlphaFoldDB" id="A0A0U9HEA4"/>
<protein>
    <submittedName>
        <fullName evidence="3">Protease I</fullName>
    </submittedName>
</protein>
<dbReference type="Proteomes" id="UP000062160">
    <property type="component" value="Unassembled WGS sequence"/>
</dbReference>
<dbReference type="GO" id="GO:0006508">
    <property type="term" value="P:proteolysis"/>
    <property type="evidence" value="ECO:0007669"/>
    <property type="project" value="UniProtKB-KW"/>
</dbReference>
<keyword evidence="4" id="KW-1185">Reference proteome</keyword>
<evidence type="ECO:0000313" key="3">
    <source>
        <dbReference type="EMBL" id="GAQ25154.1"/>
    </source>
</evidence>
<dbReference type="PANTHER" id="PTHR42733">
    <property type="entry name" value="DJ-1 PROTEIN"/>
    <property type="match status" value="1"/>
</dbReference>
<dbReference type="CDD" id="cd03134">
    <property type="entry name" value="GATase1_PfpI_like"/>
    <property type="match status" value="1"/>
</dbReference>
<dbReference type="Gene3D" id="3.40.50.880">
    <property type="match status" value="1"/>
</dbReference>
<dbReference type="GO" id="GO:0008233">
    <property type="term" value="F:peptidase activity"/>
    <property type="evidence" value="ECO:0007669"/>
    <property type="project" value="UniProtKB-KW"/>
</dbReference>
<organism evidence="3">
    <name type="scientific">Tepidanaerobacter syntrophicus</name>
    <dbReference type="NCBI Taxonomy" id="224999"/>
    <lineage>
        <taxon>Bacteria</taxon>
        <taxon>Bacillati</taxon>
        <taxon>Bacillota</taxon>
        <taxon>Clostridia</taxon>
        <taxon>Thermosediminibacterales</taxon>
        <taxon>Tepidanaerobacteraceae</taxon>
        <taxon>Tepidanaerobacter</taxon>
    </lineage>
</organism>
<dbReference type="InterPro" id="IPR029062">
    <property type="entry name" value="Class_I_gatase-like"/>
</dbReference>
<dbReference type="InterPro" id="IPR002818">
    <property type="entry name" value="DJ-1/PfpI"/>
</dbReference>
<feature type="domain" description="DJ-1/PfpI" evidence="2">
    <location>
        <begin position="5"/>
        <end position="168"/>
    </location>
</feature>
<proteinExistence type="inferred from homology"/>
<keyword evidence="3" id="KW-0645">Protease</keyword>
<keyword evidence="3" id="KW-0378">Hydrolase</keyword>
<reference evidence="3" key="1">
    <citation type="journal article" date="2016" name="Genome Announc.">
        <title>Draft Genome Sequence of the Syntrophic Lactate-Degrading Bacterium Tepidanaerobacter syntrophicus JLT.</title>
        <authorList>
            <person name="Matsuura N."/>
            <person name="Ohashi A."/>
            <person name="Tourlousse D.M."/>
            <person name="Sekiguchi Y."/>
        </authorList>
    </citation>
    <scope>NUCLEOTIDE SEQUENCE [LARGE SCALE GENOMIC DNA]</scope>
    <source>
        <strain evidence="3">JL</strain>
    </source>
</reference>
<name>A0A0U9HEA4_9FIRM</name>
<evidence type="ECO:0000256" key="1">
    <source>
        <dbReference type="ARBA" id="ARBA00008542"/>
    </source>
</evidence>
<dbReference type="PROSITE" id="PS51276">
    <property type="entry name" value="PEPTIDASE_C56_PFPI"/>
    <property type="match status" value="1"/>
</dbReference>
<dbReference type="STRING" id="224999.GCA_001485475_01169"/>
<evidence type="ECO:0000313" key="4">
    <source>
        <dbReference type="Proteomes" id="UP000062160"/>
    </source>
</evidence>
<dbReference type="NCBIfam" id="TIGR01382">
    <property type="entry name" value="PfpI"/>
    <property type="match status" value="1"/>
</dbReference>